<sequence length="419" mass="48222">MKNCPTLKRYMTILPEPNPEKQKESIDRLKNSIKIHKNNQKKLKLKFQKKKYREANPIFSKNYPVLSYLCSYYKKISKVKNDYEIEKLQNSIDIENFLIKVIEKNKCISFDSNRYIEETNKANSAKEEYKQLIMHKNLISKQISLLDLKTDAEVLAGRIKHDLINCAKDFVEETSYSPPSILDHLITMFIRLYRTKTIVTPLANFISFGSSKNAIISIGEFSKEIYKGLGVTNPVHQVMVYTSIIRFLFDESYVIHSDLNENKEENIKFLERCNQFSKQSAKGLKLSDDIKSYYTPGLPVISLFKSKQCTQLKQMEYMTNPIDLMVHVNTVMKTLATYFGSENGVLSFDDMITLFLGLTSLSPPVNAVSIAKFCEKWHGLQVSNIVKEAENFYLAAVDSIMNHHEELISDEGHVSPSII</sequence>
<dbReference type="VEuPathDB" id="TrichDB:TVAGG3_0259670"/>
<gene>
    <name evidence="1" type="ORF">TVAG_159760</name>
</gene>
<dbReference type="VEuPathDB" id="TrichDB:TVAG_159760"/>
<organism evidence="1 2">
    <name type="scientific">Trichomonas vaginalis (strain ATCC PRA-98 / G3)</name>
    <dbReference type="NCBI Taxonomy" id="412133"/>
    <lineage>
        <taxon>Eukaryota</taxon>
        <taxon>Metamonada</taxon>
        <taxon>Parabasalia</taxon>
        <taxon>Trichomonadida</taxon>
        <taxon>Trichomonadidae</taxon>
        <taxon>Trichomonas</taxon>
    </lineage>
</organism>
<reference evidence="1" key="1">
    <citation type="submission" date="2006-10" db="EMBL/GenBank/DDBJ databases">
        <authorList>
            <person name="Amadeo P."/>
            <person name="Zhao Q."/>
            <person name="Wortman J."/>
            <person name="Fraser-Liggett C."/>
            <person name="Carlton J."/>
        </authorList>
    </citation>
    <scope>NUCLEOTIDE SEQUENCE</scope>
    <source>
        <strain evidence="1">G3</strain>
    </source>
</reference>
<evidence type="ECO:0008006" key="3">
    <source>
        <dbReference type="Google" id="ProtNLM"/>
    </source>
</evidence>
<dbReference type="AlphaFoldDB" id="A2DUR8"/>
<keyword evidence="2" id="KW-1185">Reference proteome</keyword>
<reference evidence="1" key="2">
    <citation type="journal article" date="2007" name="Science">
        <title>Draft genome sequence of the sexually transmitted pathogen Trichomonas vaginalis.</title>
        <authorList>
            <person name="Carlton J.M."/>
            <person name="Hirt R.P."/>
            <person name="Silva J.C."/>
            <person name="Delcher A.L."/>
            <person name="Schatz M."/>
            <person name="Zhao Q."/>
            <person name="Wortman J.R."/>
            <person name="Bidwell S.L."/>
            <person name="Alsmark U.C.M."/>
            <person name="Besteiro S."/>
            <person name="Sicheritz-Ponten T."/>
            <person name="Noel C.J."/>
            <person name="Dacks J.B."/>
            <person name="Foster P.G."/>
            <person name="Simillion C."/>
            <person name="Van de Peer Y."/>
            <person name="Miranda-Saavedra D."/>
            <person name="Barton G.J."/>
            <person name="Westrop G.D."/>
            <person name="Mueller S."/>
            <person name="Dessi D."/>
            <person name="Fiori P.L."/>
            <person name="Ren Q."/>
            <person name="Paulsen I."/>
            <person name="Zhang H."/>
            <person name="Bastida-Corcuera F.D."/>
            <person name="Simoes-Barbosa A."/>
            <person name="Brown M.T."/>
            <person name="Hayes R.D."/>
            <person name="Mukherjee M."/>
            <person name="Okumura C.Y."/>
            <person name="Schneider R."/>
            <person name="Smith A.J."/>
            <person name="Vanacova S."/>
            <person name="Villalvazo M."/>
            <person name="Haas B.J."/>
            <person name="Pertea M."/>
            <person name="Feldblyum T.V."/>
            <person name="Utterback T.R."/>
            <person name="Shu C.L."/>
            <person name="Osoegawa K."/>
            <person name="de Jong P.J."/>
            <person name="Hrdy I."/>
            <person name="Horvathova L."/>
            <person name="Zubacova Z."/>
            <person name="Dolezal P."/>
            <person name="Malik S.B."/>
            <person name="Logsdon J.M. Jr."/>
            <person name="Henze K."/>
            <person name="Gupta A."/>
            <person name="Wang C.C."/>
            <person name="Dunne R.L."/>
            <person name="Upcroft J.A."/>
            <person name="Upcroft P."/>
            <person name="White O."/>
            <person name="Salzberg S.L."/>
            <person name="Tang P."/>
            <person name="Chiu C.-H."/>
            <person name="Lee Y.-S."/>
            <person name="Embley T.M."/>
            <person name="Coombs G.H."/>
            <person name="Mottram J.C."/>
            <person name="Tachezy J."/>
            <person name="Fraser-Liggett C.M."/>
            <person name="Johnson P.J."/>
        </authorList>
    </citation>
    <scope>NUCLEOTIDE SEQUENCE [LARGE SCALE GENOMIC DNA]</scope>
    <source>
        <strain evidence="1">G3</strain>
    </source>
</reference>
<dbReference type="RefSeq" id="XP_001328026.1">
    <property type="nucleotide sequence ID" value="XM_001327991.1"/>
</dbReference>
<dbReference type="OrthoDB" id="10611795at2759"/>
<dbReference type="Proteomes" id="UP000001542">
    <property type="component" value="Unassembled WGS sequence"/>
</dbReference>
<dbReference type="EMBL" id="DS113250">
    <property type="protein sequence ID" value="EAY15803.1"/>
    <property type="molecule type" value="Genomic_DNA"/>
</dbReference>
<proteinExistence type="predicted"/>
<dbReference type="KEGG" id="tva:4773810"/>
<protein>
    <recommendedName>
        <fullName evidence="3">VPS9 domain-containing protein</fullName>
    </recommendedName>
</protein>
<name>A2DUR8_TRIV3</name>
<accession>A2DUR8</accession>
<evidence type="ECO:0000313" key="2">
    <source>
        <dbReference type="Proteomes" id="UP000001542"/>
    </source>
</evidence>
<evidence type="ECO:0000313" key="1">
    <source>
        <dbReference type="EMBL" id="EAY15803.1"/>
    </source>
</evidence>
<dbReference type="InParanoid" id="A2DUR8"/>